<protein>
    <submittedName>
        <fullName evidence="1">Uncharacterized protein</fullName>
    </submittedName>
</protein>
<gene>
    <name evidence="1" type="ORF">L1987_40790</name>
</gene>
<proteinExistence type="predicted"/>
<organism evidence="1 2">
    <name type="scientific">Smallanthus sonchifolius</name>
    <dbReference type="NCBI Taxonomy" id="185202"/>
    <lineage>
        <taxon>Eukaryota</taxon>
        <taxon>Viridiplantae</taxon>
        <taxon>Streptophyta</taxon>
        <taxon>Embryophyta</taxon>
        <taxon>Tracheophyta</taxon>
        <taxon>Spermatophyta</taxon>
        <taxon>Magnoliopsida</taxon>
        <taxon>eudicotyledons</taxon>
        <taxon>Gunneridae</taxon>
        <taxon>Pentapetalae</taxon>
        <taxon>asterids</taxon>
        <taxon>campanulids</taxon>
        <taxon>Asterales</taxon>
        <taxon>Asteraceae</taxon>
        <taxon>Asteroideae</taxon>
        <taxon>Heliantheae alliance</taxon>
        <taxon>Millerieae</taxon>
        <taxon>Smallanthus</taxon>
    </lineage>
</organism>
<keyword evidence="2" id="KW-1185">Reference proteome</keyword>
<comment type="caution">
    <text evidence="1">The sequence shown here is derived from an EMBL/GenBank/DDBJ whole genome shotgun (WGS) entry which is preliminary data.</text>
</comment>
<evidence type="ECO:0000313" key="1">
    <source>
        <dbReference type="EMBL" id="KAI3786805.1"/>
    </source>
</evidence>
<evidence type="ECO:0000313" key="2">
    <source>
        <dbReference type="Proteomes" id="UP001056120"/>
    </source>
</evidence>
<reference evidence="1 2" key="2">
    <citation type="journal article" date="2022" name="Mol. Ecol. Resour.">
        <title>The genomes of chicory, endive, great burdock and yacon provide insights into Asteraceae paleo-polyploidization history and plant inulin production.</title>
        <authorList>
            <person name="Fan W."/>
            <person name="Wang S."/>
            <person name="Wang H."/>
            <person name="Wang A."/>
            <person name="Jiang F."/>
            <person name="Liu H."/>
            <person name="Zhao H."/>
            <person name="Xu D."/>
            <person name="Zhang Y."/>
        </authorList>
    </citation>
    <scope>NUCLEOTIDE SEQUENCE [LARGE SCALE GENOMIC DNA]</scope>
    <source>
        <strain evidence="2">cv. Yunnan</strain>
        <tissue evidence="1">Leaves</tissue>
    </source>
</reference>
<dbReference type="EMBL" id="CM042030">
    <property type="protein sequence ID" value="KAI3786805.1"/>
    <property type="molecule type" value="Genomic_DNA"/>
</dbReference>
<sequence>MARASMVGTVALVAVFYCLVVAAPLSVEGVVTCEQVISDLSPCATYLINGGTVPSDCCSGVTSLNSAATTTDDRQAVCRCTEQTVTTLPGINLDNVRSLPGKCGLDIDFNISLNTDCSK</sequence>
<dbReference type="Proteomes" id="UP001056120">
    <property type="component" value="Linkage Group LG13"/>
</dbReference>
<reference evidence="2" key="1">
    <citation type="journal article" date="2022" name="Mol. Ecol. Resour.">
        <title>The genomes of chicory, endive, great burdock and yacon provide insights into Asteraceae palaeo-polyploidization history and plant inulin production.</title>
        <authorList>
            <person name="Fan W."/>
            <person name="Wang S."/>
            <person name="Wang H."/>
            <person name="Wang A."/>
            <person name="Jiang F."/>
            <person name="Liu H."/>
            <person name="Zhao H."/>
            <person name="Xu D."/>
            <person name="Zhang Y."/>
        </authorList>
    </citation>
    <scope>NUCLEOTIDE SEQUENCE [LARGE SCALE GENOMIC DNA]</scope>
    <source>
        <strain evidence="2">cv. Yunnan</strain>
    </source>
</reference>
<accession>A0ACB9GUN3</accession>
<name>A0ACB9GUN3_9ASTR</name>